<keyword evidence="2" id="KW-0472">Membrane</keyword>
<evidence type="ECO:0000256" key="1">
    <source>
        <dbReference type="SAM" id="MobiDB-lite"/>
    </source>
</evidence>
<evidence type="ECO:0000313" key="3">
    <source>
        <dbReference type="EMBL" id="SDD62710.1"/>
    </source>
</evidence>
<dbReference type="EMBL" id="FMZE01000010">
    <property type="protein sequence ID" value="SDD62710.1"/>
    <property type="molecule type" value="Genomic_DNA"/>
</dbReference>
<feature type="transmembrane region" description="Helical" evidence="2">
    <location>
        <begin position="64"/>
        <end position="83"/>
    </location>
</feature>
<dbReference type="KEGG" id="pmad:BAY61_18510"/>
<keyword evidence="2" id="KW-0812">Transmembrane</keyword>
<feature type="compositionally biased region" description="Polar residues" evidence="1">
    <location>
        <begin position="1"/>
        <end position="20"/>
    </location>
</feature>
<accession>A0A222VRY7</accession>
<feature type="transmembrane region" description="Helical" evidence="2">
    <location>
        <begin position="27"/>
        <end position="44"/>
    </location>
</feature>
<proteinExistence type="predicted"/>
<organism evidence="3 4">
    <name type="scientific">Prauserella marina</name>
    <dbReference type="NCBI Taxonomy" id="530584"/>
    <lineage>
        <taxon>Bacteria</taxon>
        <taxon>Bacillati</taxon>
        <taxon>Actinomycetota</taxon>
        <taxon>Actinomycetes</taxon>
        <taxon>Pseudonocardiales</taxon>
        <taxon>Pseudonocardiaceae</taxon>
        <taxon>Prauserella</taxon>
    </lineage>
</organism>
<keyword evidence="4" id="KW-1185">Reference proteome</keyword>
<reference evidence="3 4" key="1">
    <citation type="submission" date="2016-10" db="EMBL/GenBank/DDBJ databases">
        <authorList>
            <person name="de Groot N.N."/>
        </authorList>
    </citation>
    <scope>NUCLEOTIDE SEQUENCE [LARGE SCALE GENOMIC DNA]</scope>
    <source>
        <strain evidence="3 4">CGMCC 4.5506</strain>
    </source>
</reference>
<dbReference type="Proteomes" id="UP000199494">
    <property type="component" value="Unassembled WGS sequence"/>
</dbReference>
<evidence type="ECO:0000313" key="4">
    <source>
        <dbReference type="Proteomes" id="UP000199494"/>
    </source>
</evidence>
<sequence length="164" mass="17677">MSTEQSQSIRNQRLPDQSGRQRPRGTIASLIFSIATLALFTWQLSGLVNNETQFQALNPLLAPIWKIIIVACLAAVVVCVLIARAMSQWTSAIAAVNALANLAFAGVIITLALMGELFAPGPTAEFGPGTDWADLREIFILLVVGVALWNSSDGVRRTRDQKTG</sequence>
<feature type="transmembrane region" description="Helical" evidence="2">
    <location>
        <begin position="95"/>
        <end position="115"/>
    </location>
</feature>
<evidence type="ECO:0000256" key="2">
    <source>
        <dbReference type="SAM" id="Phobius"/>
    </source>
</evidence>
<gene>
    <name evidence="3" type="ORF">SAMN05421630_110262</name>
</gene>
<protein>
    <submittedName>
        <fullName evidence="3">Uncharacterized protein</fullName>
    </submittedName>
</protein>
<dbReference type="AlphaFoldDB" id="A0A222VRY7"/>
<dbReference type="RefSeq" id="WP_091808905.1">
    <property type="nucleotide sequence ID" value="NZ_CP016353.1"/>
</dbReference>
<name>A0A222VRY7_9PSEU</name>
<keyword evidence="2" id="KW-1133">Transmembrane helix</keyword>
<feature type="transmembrane region" description="Helical" evidence="2">
    <location>
        <begin position="135"/>
        <end position="152"/>
    </location>
</feature>
<feature type="region of interest" description="Disordered" evidence="1">
    <location>
        <begin position="1"/>
        <end position="22"/>
    </location>
</feature>